<dbReference type="GO" id="GO:0005840">
    <property type="term" value="C:ribosome"/>
    <property type="evidence" value="ECO:0007669"/>
    <property type="project" value="UniProtKB-KW"/>
</dbReference>
<feature type="compositionally biased region" description="Basic residues" evidence="1">
    <location>
        <begin position="79"/>
        <end position="89"/>
    </location>
</feature>
<sequence>GQHSLTEEAHPPRRARAAREPPLHLDDQDVLPSPRGRRRRRGRDDRRRRLPPPAGHDRQGRQAGRPAQEHRRPQEGPRRPRPRRPHRGL</sequence>
<dbReference type="EMBL" id="CADCVS010000323">
    <property type="protein sequence ID" value="CAA9510748.1"/>
    <property type="molecule type" value="Genomic_DNA"/>
</dbReference>
<gene>
    <name evidence="2" type="ORF">AVDCRST_MAG30-2469</name>
</gene>
<feature type="compositionally biased region" description="Basic and acidic residues" evidence="1">
    <location>
        <begin position="1"/>
        <end position="27"/>
    </location>
</feature>
<proteinExistence type="predicted"/>
<evidence type="ECO:0000313" key="2">
    <source>
        <dbReference type="EMBL" id="CAA9510748.1"/>
    </source>
</evidence>
<evidence type="ECO:0000256" key="1">
    <source>
        <dbReference type="SAM" id="MobiDB-lite"/>
    </source>
</evidence>
<organism evidence="2">
    <name type="scientific">uncultured Solirubrobacteraceae bacterium</name>
    <dbReference type="NCBI Taxonomy" id="1162706"/>
    <lineage>
        <taxon>Bacteria</taxon>
        <taxon>Bacillati</taxon>
        <taxon>Actinomycetota</taxon>
        <taxon>Thermoleophilia</taxon>
        <taxon>Solirubrobacterales</taxon>
        <taxon>Solirubrobacteraceae</taxon>
        <taxon>environmental samples</taxon>
    </lineage>
</organism>
<accession>A0A6J4T0Z2</accession>
<feature type="non-terminal residue" evidence="2">
    <location>
        <position position="89"/>
    </location>
</feature>
<protein>
    <submittedName>
        <fullName evidence="2">SSU ribosomal protein S20p</fullName>
    </submittedName>
</protein>
<dbReference type="AlphaFoldDB" id="A0A6J4T0Z2"/>
<keyword evidence="2" id="KW-0687">Ribonucleoprotein</keyword>
<feature type="region of interest" description="Disordered" evidence="1">
    <location>
        <begin position="1"/>
        <end position="89"/>
    </location>
</feature>
<name>A0A6J4T0Z2_9ACTN</name>
<feature type="compositionally biased region" description="Basic and acidic residues" evidence="1">
    <location>
        <begin position="67"/>
        <end position="78"/>
    </location>
</feature>
<keyword evidence="2" id="KW-0689">Ribosomal protein</keyword>
<feature type="non-terminal residue" evidence="2">
    <location>
        <position position="1"/>
    </location>
</feature>
<reference evidence="2" key="1">
    <citation type="submission" date="2020-02" db="EMBL/GenBank/DDBJ databases">
        <authorList>
            <person name="Meier V. D."/>
        </authorList>
    </citation>
    <scope>NUCLEOTIDE SEQUENCE</scope>
    <source>
        <strain evidence="2">AVDCRST_MAG30</strain>
    </source>
</reference>